<evidence type="ECO:0000313" key="3">
    <source>
        <dbReference type="Proteomes" id="UP001596283"/>
    </source>
</evidence>
<keyword evidence="3" id="KW-1185">Reference proteome</keyword>
<evidence type="ECO:0000256" key="1">
    <source>
        <dbReference type="SAM" id="MobiDB-lite"/>
    </source>
</evidence>
<sequence>MLTFDESAGRKLPSCVRESGTVPGEDARSIDEDVSTAYYRSATNVRLEKWTTAGNNVLINLSDY</sequence>
<name>A0ABW1TGX7_9LACO</name>
<accession>A0ABW1TGX7</accession>
<organism evidence="2 3">
    <name type="scientific">Levilactobacillus fujinensis</name>
    <dbReference type="NCBI Taxonomy" id="2486024"/>
    <lineage>
        <taxon>Bacteria</taxon>
        <taxon>Bacillati</taxon>
        <taxon>Bacillota</taxon>
        <taxon>Bacilli</taxon>
        <taxon>Lactobacillales</taxon>
        <taxon>Lactobacillaceae</taxon>
        <taxon>Levilactobacillus</taxon>
    </lineage>
</organism>
<proteinExistence type="predicted"/>
<dbReference type="EMBL" id="JBHSSI010000047">
    <property type="protein sequence ID" value="MFC6260894.1"/>
    <property type="molecule type" value="Genomic_DNA"/>
</dbReference>
<gene>
    <name evidence="2" type="ORF">ACFP1C_08090</name>
</gene>
<dbReference type="Proteomes" id="UP001596283">
    <property type="component" value="Unassembled WGS sequence"/>
</dbReference>
<protein>
    <submittedName>
        <fullName evidence="2">Uncharacterized protein</fullName>
    </submittedName>
</protein>
<evidence type="ECO:0000313" key="2">
    <source>
        <dbReference type="EMBL" id="MFC6260894.1"/>
    </source>
</evidence>
<feature type="region of interest" description="Disordered" evidence="1">
    <location>
        <begin position="1"/>
        <end position="28"/>
    </location>
</feature>
<comment type="caution">
    <text evidence="2">The sequence shown here is derived from an EMBL/GenBank/DDBJ whole genome shotgun (WGS) entry which is preliminary data.</text>
</comment>
<reference evidence="3" key="1">
    <citation type="journal article" date="2019" name="Int. J. Syst. Evol. Microbiol.">
        <title>The Global Catalogue of Microorganisms (GCM) 10K type strain sequencing project: providing services to taxonomists for standard genome sequencing and annotation.</title>
        <authorList>
            <consortium name="The Broad Institute Genomics Platform"/>
            <consortium name="The Broad Institute Genome Sequencing Center for Infectious Disease"/>
            <person name="Wu L."/>
            <person name="Ma J."/>
        </authorList>
    </citation>
    <scope>NUCLEOTIDE SEQUENCE [LARGE SCALE GENOMIC DNA]</scope>
    <source>
        <strain evidence="3">CCM 8908</strain>
    </source>
</reference>